<dbReference type="InterPro" id="IPR050570">
    <property type="entry name" value="Cell_wall_metabolism_enzyme"/>
</dbReference>
<dbReference type="Pfam" id="PF01551">
    <property type="entry name" value="Peptidase_M23"/>
    <property type="match status" value="1"/>
</dbReference>
<feature type="domain" description="M23ase beta-sheet core" evidence="8">
    <location>
        <begin position="309"/>
        <end position="401"/>
    </location>
</feature>
<reference evidence="9 10" key="1">
    <citation type="journal article" date="2017" name="Int. J. Syst. Evol. Microbiol.">
        <title>Marinicauda algicola sp. nov., isolated from a marine red alga Rhodosorus marinus.</title>
        <authorList>
            <person name="Jeong S.E."/>
            <person name="Jeon S.H."/>
            <person name="Chun B.H."/>
            <person name="Kim D.W."/>
            <person name="Jeon C.O."/>
        </authorList>
    </citation>
    <scope>NUCLEOTIDE SEQUENCE [LARGE SCALE GENOMIC DNA]</scope>
    <source>
        <strain evidence="9 10">JCM 31718</strain>
    </source>
</reference>
<gene>
    <name evidence="9" type="ORF">E5163_06700</name>
</gene>
<evidence type="ECO:0000256" key="1">
    <source>
        <dbReference type="ARBA" id="ARBA00001947"/>
    </source>
</evidence>
<evidence type="ECO:0000259" key="8">
    <source>
        <dbReference type="Pfam" id="PF01551"/>
    </source>
</evidence>
<keyword evidence="7" id="KW-0175">Coiled coil</keyword>
<evidence type="ECO:0000256" key="2">
    <source>
        <dbReference type="ARBA" id="ARBA00022670"/>
    </source>
</evidence>
<dbReference type="RefSeq" id="WP_135995362.1">
    <property type="nucleotide sequence ID" value="NZ_CP071057.1"/>
</dbReference>
<evidence type="ECO:0000313" key="9">
    <source>
        <dbReference type="EMBL" id="TGY88822.1"/>
    </source>
</evidence>
<dbReference type="Gene3D" id="2.70.70.10">
    <property type="entry name" value="Glucose Permease (Domain IIA)"/>
    <property type="match status" value="1"/>
</dbReference>
<dbReference type="GO" id="GO:0006508">
    <property type="term" value="P:proteolysis"/>
    <property type="evidence" value="ECO:0007669"/>
    <property type="project" value="UniProtKB-KW"/>
</dbReference>
<dbReference type="GO" id="GO:0004222">
    <property type="term" value="F:metalloendopeptidase activity"/>
    <property type="evidence" value="ECO:0007669"/>
    <property type="project" value="TreeGrafter"/>
</dbReference>
<dbReference type="EMBL" id="SRXW01000002">
    <property type="protein sequence ID" value="TGY88822.1"/>
    <property type="molecule type" value="Genomic_DNA"/>
</dbReference>
<keyword evidence="5" id="KW-0862">Zinc</keyword>
<keyword evidence="6" id="KW-0482">Metalloprotease</keyword>
<evidence type="ECO:0000256" key="5">
    <source>
        <dbReference type="ARBA" id="ARBA00022833"/>
    </source>
</evidence>
<evidence type="ECO:0000256" key="7">
    <source>
        <dbReference type="SAM" id="Coils"/>
    </source>
</evidence>
<keyword evidence="3" id="KW-0479">Metal-binding</keyword>
<sequence length="413" mass="44661">MSLAALILALALQEAETPDPERIEALSREAEAAREAAEEREARADALAAEIAALQARLVEAADRVRTREAAAGEADARLAALEIEEEQLETALAGERESLARVLAALQRIETSSPPALAVTPEDAAEAARAAGLLAHIAPELEARANSVRVRLEALAALRIELQAQAGRVEEAEEALAATRAEVESLIAEKRDAERRLRAESEDLSRRAAEIAARAQSLEDLLAEIRRFAAAEPRLNPRRLEPPVAPDGIPVPRLRPERESEGVLLAAVPLSDEFEGLRFADAHGELRPPALGTLVTGFREPGRDGQRRDGVWFETRPRAQVVAPFDGVVVYAGNFQALEGVLLINTADGYTLVIGGMAALYATEGQSVLTGEPIGAMPDRENPAPRLYFGILRSTEQPENPETWLRPEFRRG</sequence>
<dbReference type="GO" id="GO:0046872">
    <property type="term" value="F:metal ion binding"/>
    <property type="evidence" value="ECO:0007669"/>
    <property type="project" value="UniProtKB-KW"/>
</dbReference>
<comment type="caution">
    <text evidence="9">The sequence shown here is derived from an EMBL/GenBank/DDBJ whole genome shotgun (WGS) entry which is preliminary data.</text>
</comment>
<dbReference type="CDD" id="cd12797">
    <property type="entry name" value="M23_peptidase"/>
    <property type="match status" value="1"/>
</dbReference>
<dbReference type="SUPFAM" id="SSF51261">
    <property type="entry name" value="Duplicated hybrid motif"/>
    <property type="match status" value="1"/>
</dbReference>
<organism evidence="9 10">
    <name type="scientific">Marinicauda algicola</name>
    <dbReference type="NCBI Taxonomy" id="2029849"/>
    <lineage>
        <taxon>Bacteria</taxon>
        <taxon>Pseudomonadati</taxon>
        <taxon>Pseudomonadota</taxon>
        <taxon>Alphaproteobacteria</taxon>
        <taxon>Maricaulales</taxon>
        <taxon>Maricaulaceae</taxon>
        <taxon>Marinicauda</taxon>
    </lineage>
</organism>
<dbReference type="AlphaFoldDB" id="A0A4S2H0Z7"/>
<evidence type="ECO:0000256" key="6">
    <source>
        <dbReference type="ARBA" id="ARBA00023049"/>
    </source>
</evidence>
<evidence type="ECO:0000313" key="10">
    <source>
        <dbReference type="Proteomes" id="UP000308054"/>
    </source>
</evidence>
<comment type="cofactor">
    <cofactor evidence="1">
        <name>Zn(2+)</name>
        <dbReference type="ChEBI" id="CHEBI:29105"/>
    </cofactor>
</comment>
<proteinExistence type="predicted"/>
<protein>
    <recommendedName>
        <fullName evidence="8">M23ase beta-sheet core domain-containing protein</fullName>
    </recommendedName>
</protein>
<keyword evidence="4" id="KW-0378">Hydrolase</keyword>
<evidence type="ECO:0000256" key="4">
    <source>
        <dbReference type="ARBA" id="ARBA00022801"/>
    </source>
</evidence>
<keyword evidence="10" id="KW-1185">Reference proteome</keyword>
<dbReference type="InterPro" id="IPR011055">
    <property type="entry name" value="Dup_hybrid_motif"/>
</dbReference>
<dbReference type="InterPro" id="IPR016047">
    <property type="entry name" value="M23ase_b-sheet_dom"/>
</dbReference>
<name>A0A4S2H0Z7_9PROT</name>
<accession>A0A4S2H0Z7</accession>
<dbReference type="Proteomes" id="UP000308054">
    <property type="component" value="Unassembled WGS sequence"/>
</dbReference>
<keyword evidence="2" id="KW-0645">Protease</keyword>
<feature type="coiled-coil region" evidence="7">
    <location>
        <begin position="156"/>
        <end position="222"/>
    </location>
</feature>
<dbReference type="PANTHER" id="PTHR21666:SF288">
    <property type="entry name" value="CELL DIVISION PROTEIN YTFB"/>
    <property type="match status" value="1"/>
</dbReference>
<dbReference type="Gene3D" id="6.10.250.3150">
    <property type="match status" value="1"/>
</dbReference>
<feature type="coiled-coil region" evidence="7">
    <location>
        <begin position="23"/>
        <end position="99"/>
    </location>
</feature>
<evidence type="ECO:0000256" key="3">
    <source>
        <dbReference type="ARBA" id="ARBA00022723"/>
    </source>
</evidence>
<dbReference type="PANTHER" id="PTHR21666">
    <property type="entry name" value="PEPTIDASE-RELATED"/>
    <property type="match status" value="1"/>
</dbReference>
<dbReference type="OrthoDB" id="9809144at2"/>